<dbReference type="OrthoDB" id="2987348at2"/>
<dbReference type="EMBL" id="SZZH01000003">
    <property type="protein sequence ID" value="TKV58441.1"/>
    <property type="molecule type" value="Genomic_DNA"/>
</dbReference>
<proteinExistence type="predicted"/>
<dbReference type="InterPro" id="IPR000639">
    <property type="entry name" value="Epox_hydrolase-like"/>
</dbReference>
<evidence type="ECO:0000259" key="3">
    <source>
        <dbReference type="Pfam" id="PF00561"/>
    </source>
</evidence>
<dbReference type="GO" id="GO:0016787">
    <property type="term" value="F:hydrolase activity"/>
    <property type="evidence" value="ECO:0007669"/>
    <property type="project" value="UniProtKB-KW"/>
</dbReference>
<evidence type="ECO:0000256" key="2">
    <source>
        <dbReference type="SAM" id="MobiDB-lite"/>
    </source>
</evidence>
<feature type="domain" description="AB hydrolase-1" evidence="3">
    <location>
        <begin position="58"/>
        <end position="312"/>
    </location>
</feature>
<dbReference type="Gene3D" id="3.40.50.1820">
    <property type="entry name" value="alpha/beta hydrolase"/>
    <property type="match status" value="1"/>
</dbReference>
<comment type="caution">
    <text evidence="4">The sequence shown here is derived from an EMBL/GenBank/DDBJ whole genome shotgun (WGS) entry which is preliminary data.</text>
</comment>
<dbReference type="RefSeq" id="WP_137450104.1">
    <property type="nucleotide sequence ID" value="NZ_SZZH01000003.1"/>
</dbReference>
<dbReference type="PRINTS" id="PR00111">
    <property type="entry name" value="ABHYDROLASE"/>
</dbReference>
<sequence>MFQSAPGPAGGGSAGADRSPTGSGAVVRVGAVNQGPWQHRDVSANGIRFHLAEQGSGPLIVLVHDFGQYWRSWRYQLPGLAAAGYRVVAPDLRGYGDTDKAPRGYDAFCLAADLSGLIRALGERQAILVGQGFGGITAFNTAAMHPDQVAGLVVLGAPHPLRMAKIGRPWPADRARRLVTWAGTPVWPERHLLSGRAALLERIVRSFSGPAWRGSRDFRVTVEQMRAAIRIPGAAHGAVEHLRWMARSPWRADGHRHRDAIAQPLTLPVLHLVGDADRFTPPDSLAPTREMCRGWYTLSTVRGVGHYPAEEAPELTTELIAGLAARAHR</sequence>
<dbReference type="Pfam" id="PF00561">
    <property type="entry name" value="Abhydrolase_1"/>
    <property type="match status" value="1"/>
</dbReference>
<keyword evidence="5" id="KW-1185">Reference proteome</keyword>
<dbReference type="Proteomes" id="UP000306985">
    <property type="component" value="Unassembled WGS sequence"/>
</dbReference>
<dbReference type="PRINTS" id="PR00412">
    <property type="entry name" value="EPOXHYDRLASE"/>
</dbReference>
<keyword evidence="1 4" id="KW-0378">Hydrolase</keyword>
<dbReference type="SUPFAM" id="SSF53474">
    <property type="entry name" value="alpha/beta-Hydrolases"/>
    <property type="match status" value="1"/>
</dbReference>
<dbReference type="InterPro" id="IPR029058">
    <property type="entry name" value="AB_hydrolase_fold"/>
</dbReference>
<evidence type="ECO:0000313" key="4">
    <source>
        <dbReference type="EMBL" id="TKV58441.1"/>
    </source>
</evidence>
<protein>
    <submittedName>
        <fullName evidence="4">Alpha/beta hydrolase</fullName>
    </submittedName>
</protein>
<reference evidence="4 5" key="1">
    <citation type="submission" date="2019-05" db="EMBL/GenBank/DDBJ databases">
        <title>Nakamurella sp. N5BH11, whole genome shotgun sequence.</title>
        <authorList>
            <person name="Tuo L."/>
        </authorList>
    </citation>
    <scope>NUCLEOTIDE SEQUENCE [LARGE SCALE GENOMIC DNA]</scope>
    <source>
        <strain evidence="4 5">N5BH11</strain>
    </source>
</reference>
<gene>
    <name evidence="4" type="ORF">FDO65_12810</name>
</gene>
<dbReference type="PANTHER" id="PTHR43329">
    <property type="entry name" value="EPOXIDE HYDROLASE"/>
    <property type="match status" value="1"/>
</dbReference>
<evidence type="ECO:0000256" key="1">
    <source>
        <dbReference type="ARBA" id="ARBA00022801"/>
    </source>
</evidence>
<feature type="region of interest" description="Disordered" evidence="2">
    <location>
        <begin position="1"/>
        <end position="22"/>
    </location>
</feature>
<dbReference type="AlphaFoldDB" id="A0A4U6QEF2"/>
<dbReference type="InterPro" id="IPR000073">
    <property type="entry name" value="AB_hydrolase_1"/>
</dbReference>
<organism evidence="4 5">
    <name type="scientific">Nakamurella flava</name>
    <dbReference type="NCBI Taxonomy" id="2576308"/>
    <lineage>
        <taxon>Bacteria</taxon>
        <taxon>Bacillati</taxon>
        <taxon>Actinomycetota</taxon>
        <taxon>Actinomycetes</taxon>
        <taxon>Nakamurellales</taxon>
        <taxon>Nakamurellaceae</taxon>
        <taxon>Nakamurella</taxon>
    </lineage>
</organism>
<accession>A0A4U6QEF2</accession>
<evidence type="ECO:0000313" key="5">
    <source>
        <dbReference type="Proteomes" id="UP000306985"/>
    </source>
</evidence>
<name>A0A4U6QEF2_9ACTN</name>